<dbReference type="PANTHER" id="PTHR43163">
    <property type="entry name" value="DIPEPTIDE TRANSPORT SYSTEM PERMEASE PROTEIN DPPB-RELATED"/>
    <property type="match status" value="1"/>
</dbReference>
<dbReference type="GO" id="GO:0005886">
    <property type="term" value="C:plasma membrane"/>
    <property type="evidence" value="ECO:0007669"/>
    <property type="project" value="UniProtKB-SubCell"/>
</dbReference>
<dbReference type="GO" id="GO:0055085">
    <property type="term" value="P:transmembrane transport"/>
    <property type="evidence" value="ECO:0007669"/>
    <property type="project" value="InterPro"/>
</dbReference>
<dbReference type="PANTHER" id="PTHR43163:SF6">
    <property type="entry name" value="DIPEPTIDE TRANSPORT SYSTEM PERMEASE PROTEIN DPPB-RELATED"/>
    <property type="match status" value="1"/>
</dbReference>
<feature type="transmembrane region" description="Helical" evidence="7">
    <location>
        <begin position="179"/>
        <end position="200"/>
    </location>
</feature>
<dbReference type="SUPFAM" id="SSF161098">
    <property type="entry name" value="MetI-like"/>
    <property type="match status" value="1"/>
</dbReference>
<dbReference type="InterPro" id="IPR000515">
    <property type="entry name" value="MetI-like"/>
</dbReference>
<keyword evidence="2 7" id="KW-0813">Transport</keyword>
<dbReference type="Gene3D" id="1.10.3720.10">
    <property type="entry name" value="MetI-like"/>
    <property type="match status" value="1"/>
</dbReference>
<dbReference type="InterPro" id="IPR035906">
    <property type="entry name" value="MetI-like_sf"/>
</dbReference>
<evidence type="ECO:0000256" key="7">
    <source>
        <dbReference type="RuleBase" id="RU363032"/>
    </source>
</evidence>
<evidence type="ECO:0000256" key="3">
    <source>
        <dbReference type="ARBA" id="ARBA00022475"/>
    </source>
</evidence>
<protein>
    <submittedName>
        <fullName evidence="9">Peptide ABC transporter</fullName>
    </submittedName>
</protein>
<feature type="transmembrane region" description="Helical" evidence="7">
    <location>
        <begin position="104"/>
        <end position="125"/>
    </location>
</feature>
<dbReference type="Pfam" id="PF19300">
    <property type="entry name" value="BPD_transp_1_N"/>
    <property type="match status" value="1"/>
</dbReference>
<feature type="domain" description="ABC transmembrane type-1" evidence="8">
    <location>
        <begin position="98"/>
        <end position="307"/>
    </location>
</feature>
<dbReference type="OrthoDB" id="9807402at2"/>
<evidence type="ECO:0000256" key="1">
    <source>
        <dbReference type="ARBA" id="ARBA00004651"/>
    </source>
</evidence>
<dbReference type="RefSeq" id="WP_066811117.1">
    <property type="nucleotide sequence ID" value="NZ_CP012661.1"/>
</dbReference>
<dbReference type="EMBL" id="CP012661">
    <property type="protein sequence ID" value="AMY68263.1"/>
    <property type="molecule type" value="Genomic_DNA"/>
</dbReference>
<organism evidence="9 10">
    <name type="scientific">Frigidibacter mobilis</name>
    <dbReference type="NCBI Taxonomy" id="1335048"/>
    <lineage>
        <taxon>Bacteria</taxon>
        <taxon>Pseudomonadati</taxon>
        <taxon>Pseudomonadota</taxon>
        <taxon>Alphaproteobacteria</taxon>
        <taxon>Rhodobacterales</taxon>
        <taxon>Paracoccaceae</taxon>
        <taxon>Frigidibacter</taxon>
    </lineage>
</organism>
<dbReference type="KEGG" id="daa:AKL17_1004"/>
<sequence length="317" mass="33568">MAGFLLRRLASAAAMLLVVGTIIFLMLVIVPGDPAELLLSTGGGSATPEAIANLRAEMGLDQPVGLQYLNFLAGSMRLDFGTSIIDGSSIAGAIALRLPRTLEIIAAGTVLALLVAIPAGTLAGLRAGSGYDIVASGLNALLTSVPGFVVGTLFIYLFAQVLGWLPAGGYIAFASDPVAHLRMLLLPAVTVGLHLATIIFRMTRASVLEMRGHDWVRTATAKGLTRRLVVRRHILRNALGPVITVVGMQLGILLGSTVLVEFVYNWPGLSGMLVTAVEQRDYPTVRAVILTVAAIFILINLVIDILYSLLDPRIRLQ</sequence>
<evidence type="ECO:0000256" key="4">
    <source>
        <dbReference type="ARBA" id="ARBA00022692"/>
    </source>
</evidence>
<evidence type="ECO:0000313" key="9">
    <source>
        <dbReference type="EMBL" id="AMY68263.1"/>
    </source>
</evidence>
<evidence type="ECO:0000256" key="2">
    <source>
        <dbReference type="ARBA" id="ARBA00022448"/>
    </source>
</evidence>
<dbReference type="AlphaFoldDB" id="A0A165SHZ3"/>
<accession>A0A165SHZ3</accession>
<dbReference type="InterPro" id="IPR045621">
    <property type="entry name" value="BPD_transp_1_N"/>
</dbReference>
<dbReference type="CDD" id="cd06261">
    <property type="entry name" value="TM_PBP2"/>
    <property type="match status" value="1"/>
</dbReference>
<feature type="transmembrane region" description="Helical" evidence="7">
    <location>
        <begin position="12"/>
        <end position="30"/>
    </location>
</feature>
<comment type="subcellular location">
    <subcellularLocation>
        <location evidence="1 7">Cell membrane</location>
        <topology evidence="1 7">Multi-pass membrane protein</topology>
    </subcellularLocation>
</comment>
<gene>
    <name evidence="9" type="ORF">AKL17_1004</name>
</gene>
<evidence type="ECO:0000256" key="5">
    <source>
        <dbReference type="ARBA" id="ARBA00022989"/>
    </source>
</evidence>
<dbReference type="PROSITE" id="PS50928">
    <property type="entry name" value="ABC_TM1"/>
    <property type="match status" value="1"/>
</dbReference>
<name>A0A165SHZ3_9RHOB</name>
<evidence type="ECO:0000256" key="6">
    <source>
        <dbReference type="ARBA" id="ARBA00023136"/>
    </source>
</evidence>
<dbReference type="Proteomes" id="UP000076128">
    <property type="component" value="Chromosome"/>
</dbReference>
<feature type="transmembrane region" description="Helical" evidence="7">
    <location>
        <begin position="238"/>
        <end position="264"/>
    </location>
</feature>
<evidence type="ECO:0000313" key="10">
    <source>
        <dbReference type="Proteomes" id="UP000076128"/>
    </source>
</evidence>
<reference evidence="9 10" key="1">
    <citation type="submission" date="2015-09" db="EMBL/GenBank/DDBJ databases">
        <title>Complete genome sequence of Defluviimonas alba cai42t isolated from an oilfield in Xinjiang.</title>
        <authorList>
            <person name="Geng S."/>
            <person name="Pan X."/>
            <person name="Wu X."/>
        </authorList>
    </citation>
    <scope>NUCLEOTIDE SEQUENCE [LARGE SCALE GENOMIC DNA]</scope>
    <source>
        <strain evidence="10">cai42</strain>
    </source>
</reference>
<evidence type="ECO:0000259" key="8">
    <source>
        <dbReference type="PROSITE" id="PS50928"/>
    </source>
</evidence>
<keyword evidence="10" id="KW-1185">Reference proteome</keyword>
<dbReference type="Pfam" id="PF00528">
    <property type="entry name" value="BPD_transp_1"/>
    <property type="match status" value="1"/>
</dbReference>
<keyword evidence="5 7" id="KW-1133">Transmembrane helix</keyword>
<dbReference type="PATRIC" id="fig|1335048.3.peg.1041"/>
<feature type="transmembrane region" description="Helical" evidence="7">
    <location>
        <begin position="284"/>
        <end position="310"/>
    </location>
</feature>
<dbReference type="STRING" id="1335048.AKL17_1004"/>
<comment type="similarity">
    <text evidence="7">Belongs to the binding-protein-dependent transport system permease family.</text>
</comment>
<proteinExistence type="inferred from homology"/>
<keyword evidence="6 7" id="KW-0472">Membrane</keyword>
<feature type="transmembrane region" description="Helical" evidence="7">
    <location>
        <begin position="137"/>
        <end position="159"/>
    </location>
</feature>
<keyword evidence="3" id="KW-1003">Cell membrane</keyword>
<keyword evidence="4 7" id="KW-0812">Transmembrane</keyword>